<feature type="region of interest" description="Disordered" evidence="1">
    <location>
        <begin position="318"/>
        <end position="341"/>
    </location>
</feature>
<dbReference type="EMBL" id="JBFXLR010000003">
    <property type="protein sequence ID" value="KAL2859224.1"/>
    <property type="molecule type" value="Genomic_DNA"/>
</dbReference>
<evidence type="ECO:0008006" key="4">
    <source>
        <dbReference type="Google" id="ProtNLM"/>
    </source>
</evidence>
<dbReference type="PANTHER" id="PTHR36848">
    <property type="entry name" value="DNA-BINDING PROTEIN (PUTATIVE SECRETED PROTEIN)-RELATED"/>
    <property type="match status" value="1"/>
</dbReference>
<dbReference type="Proteomes" id="UP001610444">
    <property type="component" value="Unassembled WGS sequence"/>
</dbReference>
<accession>A0ABR4L3V4</accession>
<comment type="caution">
    <text evidence="2">The sequence shown here is derived from an EMBL/GenBank/DDBJ whole genome shotgun (WGS) entry which is preliminary data.</text>
</comment>
<dbReference type="SUPFAM" id="SSF49785">
    <property type="entry name" value="Galactose-binding domain-like"/>
    <property type="match status" value="1"/>
</dbReference>
<dbReference type="RefSeq" id="XP_070904158.1">
    <property type="nucleotide sequence ID" value="XM_071044203.1"/>
</dbReference>
<proteinExistence type="predicted"/>
<gene>
    <name evidence="2" type="ORF">BJX68DRAFT_261671</name>
</gene>
<evidence type="ECO:0000313" key="2">
    <source>
        <dbReference type="EMBL" id="KAL2859224.1"/>
    </source>
</evidence>
<reference evidence="2 3" key="1">
    <citation type="submission" date="2024-07" db="EMBL/GenBank/DDBJ databases">
        <title>Section-level genome sequencing and comparative genomics of Aspergillus sections Usti and Cavernicolus.</title>
        <authorList>
            <consortium name="Lawrence Berkeley National Laboratory"/>
            <person name="Nybo J.L."/>
            <person name="Vesth T.C."/>
            <person name="Theobald S."/>
            <person name="Frisvad J.C."/>
            <person name="Larsen T.O."/>
            <person name="Kjaerboelling I."/>
            <person name="Rothschild-Mancinelli K."/>
            <person name="Lyhne E.K."/>
            <person name="Kogle M.E."/>
            <person name="Barry K."/>
            <person name="Clum A."/>
            <person name="Na H."/>
            <person name="Ledsgaard L."/>
            <person name="Lin J."/>
            <person name="Lipzen A."/>
            <person name="Kuo A."/>
            <person name="Riley R."/>
            <person name="Mondo S."/>
            <person name="LaButti K."/>
            <person name="Haridas S."/>
            <person name="Pangalinan J."/>
            <person name="Salamov A.A."/>
            <person name="Simmons B.A."/>
            <person name="Magnuson J.K."/>
            <person name="Chen J."/>
            <person name="Drula E."/>
            <person name="Henrissat B."/>
            <person name="Wiebenga A."/>
            <person name="Lubbers R.J."/>
            <person name="Gomes A.C."/>
            <person name="Macurrencykelacurrency M.R."/>
            <person name="Stajich J."/>
            <person name="Grigoriev I.V."/>
            <person name="Mortensen U.H."/>
            <person name="De vries R.P."/>
            <person name="Baker S.E."/>
            <person name="Andersen M.R."/>
        </authorList>
    </citation>
    <scope>NUCLEOTIDE SEQUENCE [LARGE SCALE GENOMIC DNA]</scope>
    <source>
        <strain evidence="2 3">CBS 756.74</strain>
    </source>
</reference>
<protein>
    <recommendedName>
        <fullName evidence="4">P/Homo B domain-containing protein</fullName>
    </recommendedName>
</protein>
<organism evidence="2 3">
    <name type="scientific">Aspergillus pseudodeflectus</name>
    <dbReference type="NCBI Taxonomy" id="176178"/>
    <lineage>
        <taxon>Eukaryota</taxon>
        <taxon>Fungi</taxon>
        <taxon>Dikarya</taxon>
        <taxon>Ascomycota</taxon>
        <taxon>Pezizomycotina</taxon>
        <taxon>Eurotiomycetes</taxon>
        <taxon>Eurotiomycetidae</taxon>
        <taxon>Eurotiales</taxon>
        <taxon>Aspergillaceae</taxon>
        <taxon>Aspergillus</taxon>
        <taxon>Aspergillus subgen. Nidulantes</taxon>
    </lineage>
</organism>
<dbReference type="InterPro" id="IPR008979">
    <property type="entry name" value="Galactose-bd-like_sf"/>
</dbReference>
<dbReference type="PANTHER" id="PTHR36848:SF2">
    <property type="entry name" value="SECRETED PROTEIN"/>
    <property type="match status" value="1"/>
</dbReference>
<dbReference type="InterPro" id="IPR053161">
    <property type="entry name" value="Ulvan_degrading_GH"/>
</dbReference>
<name>A0ABR4L3V4_9EURO</name>
<sequence length="435" mass="47383">MARSQALLQSGAPPVDVAILNVDWGVTATWNDTGLNDAGYSYQFPTAEPLTEYFASVRNHRLIHGGPRYKALIQYNITVLDVRSAQEVLSRAKAGLPVVIVGSAPSQTRSLSTSCDNSASKLGAVFKTLFALSNTRHVSSQSEAPIALQSLRVGPLIRYTNSANASTITTRRRVQNGSIYWIYSSSRTSQTVHLEGEGFPLRLNLWTGQVSPIASFKTAEGYTAINVTIGENGAEAIYLGRHNPYGVKNLNRHIVATDAESVTDEDGKVYVRATKDGSYSAQLPTDQTVTIRFHSIPGPIVPARWSLTIEDWSPAIANATGRDSPLTDKTTLSPPRGSQKPQSLGFYLSFGDVQGSWSLRVNNHVVPGLDFFNAAPLDVTRYVRDGENDIEITVATTLWNKLRKTWPGVYGALEPVELGLLGPVTLTYYAQEQVV</sequence>
<dbReference type="GeneID" id="98159367"/>
<evidence type="ECO:0000256" key="1">
    <source>
        <dbReference type="SAM" id="MobiDB-lite"/>
    </source>
</evidence>
<evidence type="ECO:0000313" key="3">
    <source>
        <dbReference type="Proteomes" id="UP001610444"/>
    </source>
</evidence>
<keyword evidence="3" id="KW-1185">Reference proteome</keyword>
<dbReference type="Pfam" id="PF17132">
    <property type="entry name" value="Glyco_hydro_106"/>
    <property type="match status" value="1"/>
</dbReference>